<dbReference type="AlphaFoldDB" id="A0A371CLI4"/>
<dbReference type="OrthoDB" id="2754196at2759"/>
<dbReference type="EMBL" id="KZ857523">
    <property type="protein sequence ID" value="RDX41117.1"/>
    <property type="molecule type" value="Genomic_DNA"/>
</dbReference>
<dbReference type="InterPro" id="IPR036047">
    <property type="entry name" value="F-box-like_dom_sf"/>
</dbReference>
<reference evidence="2 3" key="1">
    <citation type="journal article" date="2018" name="Biotechnol. Biofuels">
        <title>Integrative visual omics of the white-rot fungus Polyporus brumalis exposes the biotechnological potential of its oxidative enzymes for delignifying raw plant biomass.</title>
        <authorList>
            <person name="Miyauchi S."/>
            <person name="Rancon A."/>
            <person name="Drula E."/>
            <person name="Hage H."/>
            <person name="Chaduli D."/>
            <person name="Favel A."/>
            <person name="Grisel S."/>
            <person name="Henrissat B."/>
            <person name="Herpoel-Gimbert I."/>
            <person name="Ruiz-Duenas F.J."/>
            <person name="Chevret D."/>
            <person name="Hainaut M."/>
            <person name="Lin J."/>
            <person name="Wang M."/>
            <person name="Pangilinan J."/>
            <person name="Lipzen A."/>
            <person name="Lesage-Meessen L."/>
            <person name="Navarro D."/>
            <person name="Riley R."/>
            <person name="Grigoriev I.V."/>
            <person name="Zhou S."/>
            <person name="Raouche S."/>
            <person name="Rosso M.N."/>
        </authorList>
    </citation>
    <scope>NUCLEOTIDE SEQUENCE [LARGE SCALE GENOMIC DNA]</scope>
    <source>
        <strain evidence="2 3">BRFM 1820</strain>
    </source>
</reference>
<dbReference type="InterPro" id="IPR001810">
    <property type="entry name" value="F-box_dom"/>
</dbReference>
<proteinExistence type="predicted"/>
<sequence>MSINTLPHELFSIIFKYATEPEREALVPIFPICVDDDPVVDTVPVLHLTHVCRLWRAVALGDPTLWTRVDSRHPAQMEAFIERSQNLPVSLFVRAGPESDFADVLSSLPATRLCRLDMELETIPRDIAPLTHLHAPNLECLTISSEEEGSFGGVLPYWPQLLSTKVINLKALAVHPAMSWIPSNHFPALTHLHLSFAPEQPVSLCVYDILPLLSNTPQLEFAHIAGVMYSSMHEHPSVIPPVALPRLRSLVCSGWAHVQVVKLLALVHLPDRCWVRLEDIPIDPSSDGYPQPIPQIAPLSHTTHLEVASCEDHLLLVSEGEHSGFWIESHIDDGSATWDSWIAELPAMMPLSNITSLHINIHHEHTCWPAVLRHMSQLTDFDVLVGSSAPGHDPVDMLCELLSEEPLPAPALSRLRLHLVESIGRTGAPPVYTIAEMLAHRARVGHRVHHLHILSNVPSHLAEHLDGLSRRLSPYVDVFETLTSQPASSEFKVRDVWNVAGAERYWRTDYVDRPCYNLPSMKW</sequence>
<feature type="domain" description="F-box" evidence="1">
    <location>
        <begin position="3"/>
        <end position="70"/>
    </location>
</feature>
<evidence type="ECO:0000313" key="2">
    <source>
        <dbReference type="EMBL" id="RDX41117.1"/>
    </source>
</evidence>
<organism evidence="2 3">
    <name type="scientific">Lentinus brumalis</name>
    <dbReference type="NCBI Taxonomy" id="2498619"/>
    <lineage>
        <taxon>Eukaryota</taxon>
        <taxon>Fungi</taxon>
        <taxon>Dikarya</taxon>
        <taxon>Basidiomycota</taxon>
        <taxon>Agaricomycotina</taxon>
        <taxon>Agaricomycetes</taxon>
        <taxon>Polyporales</taxon>
        <taxon>Polyporaceae</taxon>
        <taxon>Lentinus</taxon>
    </lineage>
</organism>
<name>A0A371CLI4_9APHY</name>
<accession>A0A371CLI4</accession>
<keyword evidence="3" id="KW-1185">Reference proteome</keyword>
<evidence type="ECO:0000259" key="1">
    <source>
        <dbReference type="Pfam" id="PF12937"/>
    </source>
</evidence>
<evidence type="ECO:0000313" key="3">
    <source>
        <dbReference type="Proteomes" id="UP000256964"/>
    </source>
</evidence>
<dbReference type="Pfam" id="PF12937">
    <property type="entry name" value="F-box-like"/>
    <property type="match status" value="1"/>
</dbReference>
<protein>
    <recommendedName>
        <fullName evidence="1">F-box domain-containing protein</fullName>
    </recommendedName>
</protein>
<dbReference type="Gene3D" id="1.20.1280.50">
    <property type="match status" value="1"/>
</dbReference>
<dbReference type="SUPFAM" id="SSF81383">
    <property type="entry name" value="F-box domain"/>
    <property type="match status" value="1"/>
</dbReference>
<gene>
    <name evidence="2" type="ORF">OH76DRAFT_1561755</name>
</gene>
<dbReference type="Proteomes" id="UP000256964">
    <property type="component" value="Unassembled WGS sequence"/>
</dbReference>